<dbReference type="OrthoDB" id="581608at2"/>
<gene>
    <name evidence="8" type="ordered locus">Tery_3110</name>
</gene>
<comment type="similarity">
    <text evidence="2">Belongs to the TfdA dioxygenase family.</text>
</comment>
<dbReference type="InterPro" id="IPR003819">
    <property type="entry name" value="TauD/TfdA-like"/>
</dbReference>
<dbReference type="EC" id="1.14.11.17" evidence="8"/>
<evidence type="ECO:0000256" key="6">
    <source>
        <dbReference type="ARBA" id="ARBA00023004"/>
    </source>
</evidence>
<keyword evidence="5 8" id="KW-0560">Oxidoreductase</keyword>
<sequence>MSKIPQTQENKHLESNVYNNFNVYPLAGRIGAEIVGLDLKQTLSDETIHDIRQVLIKYKVIFFRQQELTEISQVAFARQFGILTTAHPLLSSLPGHPEIFDFDYGRMDNRTNQWHTDVTFIDRPPFASILRAVEIPAVGGDTIWANTVTAYQDMPIPLRNFANQLWAVHSNTYNDYLGATANISKKRQELGKIFTSIEYQTLHPVVQVVPDSGERGLFIGAFVRQLQGFSINESMQILKILQSYIIRPENTVRWHWEQGDIAFWDNRVTQHYGINDFGSQPRRVQRVTIAGNLPISLEGIESKSVKGDASAYNRLK</sequence>
<evidence type="ECO:0000256" key="3">
    <source>
        <dbReference type="ARBA" id="ARBA00022723"/>
    </source>
</evidence>
<evidence type="ECO:0000259" key="7">
    <source>
        <dbReference type="Pfam" id="PF02668"/>
    </source>
</evidence>
<evidence type="ECO:0000256" key="4">
    <source>
        <dbReference type="ARBA" id="ARBA00022964"/>
    </source>
</evidence>
<reference evidence="8" key="1">
    <citation type="submission" date="2006-06" db="EMBL/GenBank/DDBJ databases">
        <title>Complete sequence of Trichodesmium erythraeum IMS101.</title>
        <authorList>
            <consortium name="US DOE Joint Genome Institute"/>
            <person name="Copeland A."/>
            <person name="Lucas S."/>
            <person name="Lapidus A."/>
            <person name="Barry K."/>
            <person name="Detter J.C."/>
            <person name="Glavina del Rio T."/>
            <person name="Hammon N."/>
            <person name="Israni S."/>
            <person name="Dalin E."/>
            <person name="Tice H."/>
            <person name="Pitluck S."/>
            <person name="Kiss H."/>
            <person name="Munk A.C."/>
            <person name="Brettin T."/>
            <person name="Bruce D."/>
            <person name="Han C."/>
            <person name="Tapia R."/>
            <person name="Gilna P."/>
            <person name="Schmutz J."/>
            <person name="Larimer F."/>
            <person name="Land M."/>
            <person name="Hauser L."/>
            <person name="Kyrpides N."/>
            <person name="Kim E."/>
            <person name="Richardson P."/>
        </authorList>
    </citation>
    <scope>NUCLEOTIDE SEQUENCE [LARGE SCALE GENOMIC DNA]</scope>
    <source>
        <strain evidence="8">IMS101</strain>
    </source>
</reference>
<evidence type="ECO:0000256" key="1">
    <source>
        <dbReference type="ARBA" id="ARBA00001954"/>
    </source>
</evidence>
<dbReference type="Pfam" id="PF02668">
    <property type="entry name" value="TauD"/>
    <property type="match status" value="1"/>
</dbReference>
<protein>
    <submittedName>
        <fullName evidence="8">Taurine dioxygenase</fullName>
        <ecNumber evidence="8">1.14.11.17</ecNumber>
    </submittedName>
</protein>
<evidence type="ECO:0000256" key="2">
    <source>
        <dbReference type="ARBA" id="ARBA00005896"/>
    </source>
</evidence>
<proteinExistence type="inferred from homology"/>
<keyword evidence="4 8" id="KW-0223">Dioxygenase</keyword>
<evidence type="ECO:0000313" key="8">
    <source>
        <dbReference type="EMBL" id="ABG52243.1"/>
    </source>
</evidence>
<dbReference type="Gene3D" id="3.60.130.10">
    <property type="entry name" value="Clavaminate synthase-like"/>
    <property type="match status" value="1"/>
</dbReference>
<dbReference type="RefSeq" id="WP_011612591.1">
    <property type="nucleotide sequence ID" value="NC_008312.1"/>
</dbReference>
<dbReference type="STRING" id="203124.Tery_3110"/>
<dbReference type="KEGG" id="ter:Tery_3110"/>
<dbReference type="SUPFAM" id="SSF51197">
    <property type="entry name" value="Clavaminate synthase-like"/>
    <property type="match status" value="1"/>
</dbReference>
<dbReference type="AlphaFoldDB" id="Q10ZT1"/>
<dbReference type="InterPro" id="IPR051323">
    <property type="entry name" value="AtsK-like"/>
</dbReference>
<dbReference type="EMBL" id="CP000393">
    <property type="protein sequence ID" value="ABG52243.1"/>
    <property type="molecule type" value="Genomic_DNA"/>
</dbReference>
<accession>Q10ZT1</accession>
<dbReference type="eggNOG" id="COG2175">
    <property type="taxonomic scope" value="Bacteria"/>
</dbReference>
<dbReference type="GO" id="GO:0005737">
    <property type="term" value="C:cytoplasm"/>
    <property type="evidence" value="ECO:0007669"/>
    <property type="project" value="TreeGrafter"/>
</dbReference>
<organism evidence="8">
    <name type="scientific">Trichodesmium erythraeum (strain IMS101)</name>
    <dbReference type="NCBI Taxonomy" id="203124"/>
    <lineage>
        <taxon>Bacteria</taxon>
        <taxon>Bacillati</taxon>
        <taxon>Cyanobacteriota</taxon>
        <taxon>Cyanophyceae</taxon>
        <taxon>Oscillatoriophycideae</taxon>
        <taxon>Oscillatoriales</taxon>
        <taxon>Microcoleaceae</taxon>
        <taxon>Trichodesmium</taxon>
    </lineage>
</organism>
<dbReference type="GO" id="GO:0046872">
    <property type="term" value="F:metal ion binding"/>
    <property type="evidence" value="ECO:0007669"/>
    <property type="project" value="UniProtKB-KW"/>
</dbReference>
<feature type="domain" description="TauD/TfdA-like" evidence="7">
    <location>
        <begin position="23"/>
        <end position="288"/>
    </location>
</feature>
<dbReference type="GO" id="GO:0000908">
    <property type="term" value="F:taurine dioxygenase activity"/>
    <property type="evidence" value="ECO:0007669"/>
    <property type="project" value="UniProtKB-EC"/>
</dbReference>
<name>Q10ZT1_TRIEI</name>
<keyword evidence="3" id="KW-0479">Metal-binding</keyword>
<dbReference type="InterPro" id="IPR042098">
    <property type="entry name" value="TauD-like_sf"/>
</dbReference>
<evidence type="ECO:0000256" key="5">
    <source>
        <dbReference type="ARBA" id="ARBA00023002"/>
    </source>
</evidence>
<dbReference type="PANTHER" id="PTHR30468:SF5">
    <property type="entry name" value="ALPHA-KETOGLUTARATE-DEPENDENT SULFATE ESTER DIOXYGENASE"/>
    <property type="match status" value="1"/>
</dbReference>
<dbReference type="HOGENOM" id="CLU_036005_2_1_3"/>
<keyword evidence="6" id="KW-0408">Iron</keyword>
<dbReference type="PANTHER" id="PTHR30468">
    <property type="entry name" value="ALPHA-KETOGLUTARATE-DEPENDENT SULFONATE DIOXYGENASE"/>
    <property type="match status" value="1"/>
</dbReference>
<comment type="cofactor">
    <cofactor evidence="1">
        <name>Fe(2+)</name>
        <dbReference type="ChEBI" id="CHEBI:29033"/>
    </cofactor>
</comment>